<organism evidence="6 8">
    <name type="scientific">Pyrodictium delaneyi</name>
    <dbReference type="NCBI Taxonomy" id="1273541"/>
    <lineage>
        <taxon>Archaea</taxon>
        <taxon>Thermoproteota</taxon>
        <taxon>Thermoprotei</taxon>
        <taxon>Desulfurococcales</taxon>
        <taxon>Pyrodictiaceae</taxon>
        <taxon>Pyrodictium</taxon>
    </lineage>
</organism>
<dbReference type="GeneID" id="26098795"/>
<dbReference type="RefSeq" id="WP_055407874.1">
    <property type="nucleotide sequence ID" value="NZ_CP013011.1"/>
</dbReference>
<evidence type="ECO:0000256" key="5">
    <source>
        <dbReference type="HAMAP-Rule" id="MF_00410"/>
    </source>
</evidence>
<dbReference type="SUPFAM" id="SSF54575">
    <property type="entry name" value="Ribosomal protein L31e"/>
    <property type="match status" value="1"/>
</dbReference>
<dbReference type="InterPro" id="IPR023621">
    <property type="entry name" value="Ribosomal_eL31_dom_sf"/>
</dbReference>
<accession>A0A0P0N2I2</accession>
<dbReference type="PATRIC" id="fig|1273541.4.peg.510"/>
<protein>
    <recommendedName>
        <fullName evidence="4 5">Large ribosomal subunit protein eL31</fullName>
    </recommendedName>
</protein>
<dbReference type="Pfam" id="PF01198">
    <property type="entry name" value="Ribosomal_L31e"/>
    <property type="match status" value="1"/>
</dbReference>
<evidence type="ECO:0000313" key="6">
    <source>
        <dbReference type="EMBL" id="ALL00517.1"/>
    </source>
</evidence>
<dbReference type="PANTHER" id="PTHR10956:SF0">
    <property type="entry name" value="60S RIBOSOMAL PROTEIN L31"/>
    <property type="match status" value="1"/>
</dbReference>
<dbReference type="HAMAP" id="MF_00410">
    <property type="entry name" value="Ribosomal_eL31"/>
    <property type="match status" value="1"/>
</dbReference>
<proteinExistence type="inferred from homology"/>
<evidence type="ECO:0000256" key="1">
    <source>
        <dbReference type="ARBA" id="ARBA00010808"/>
    </source>
</evidence>
<reference evidence="6 8" key="1">
    <citation type="submission" date="2015-10" db="EMBL/GenBank/DDBJ databases">
        <title>Complete genome sequence of hyperthermophilic archaeon Pyrodictium delaneyi Su06.</title>
        <authorList>
            <person name="Jung J.-H."/>
            <person name="Lin J."/>
            <person name="Holden J.F."/>
            <person name="Park C.-S."/>
        </authorList>
    </citation>
    <scope>NUCLEOTIDE SEQUENCE [LARGE SCALE GENOMIC DNA]</scope>
    <source>
        <strain evidence="6 8">Su06</strain>
    </source>
</reference>
<dbReference type="InterPro" id="IPR000054">
    <property type="entry name" value="Ribosomal_eL31"/>
</dbReference>
<evidence type="ECO:0000256" key="4">
    <source>
        <dbReference type="ARBA" id="ARBA00035230"/>
    </source>
</evidence>
<evidence type="ECO:0000256" key="2">
    <source>
        <dbReference type="ARBA" id="ARBA00022980"/>
    </source>
</evidence>
<dbReference type="OrthoDB" id="10127at2157"/>
<dbReference type="AlphaFoldDB" id="A0A0P0N2I2"/>
<keyword evidence="9" id="KW-1185">Reference proteome</keyword>
<evidence type="ECO:0000313" key="8">
    <source>
        <dbReference type="Proteomes" id="UP000058613"/>
    </source>
</evidence>
<dbReference type="STRING" id="1273541.Pyrde_0467"/>
<name>A0A0P0N2I2_9CREN</name>
<evidence type="ECO:0000313" key="7">
    <source>
        <dbReference type="EMBL" id="OWJ53984.1"/>
    </source>
</evidence>
<dbReference type="KEGG" id="pdl:Pyrde_0467"/>
<evidence type="ECO:0000256" key="3">
    <source>
        <dbReference type="ARBA" id="ARBA00023274"/>
    </source>
</evidence>
<dbReference type="Proteomes" id="UP000058613">
    <property type="component" value="Chromosome"/>
</dbReference>
<dbReference type="PANTHER" id="PTHR10956">
    <property type="entry name" value="60S RIBOSOMAL PROTEIN L31"/>
    <property type="match status" value="1"/>
</dbReference>
<keyword evidence="2 5" id="KW-0689">Ribosomal protein</keyword>
<dbReference type="GO" id="GO:0002181">
    <property type="term" value="P:cytoplasmic translation"/>
    <property type="evidence" value="ECO:0007669"/>
    <property type="project" value="TreeGrafter"/>
</dbReference>
<sequence>MPKEKKEAIYTIPLARVYWGRRSNRAARAVRLVRKFVARHFGVDVADVVIHNSVNEYIWSRSIEKPPRRITVKAVKDQETGKVKVLLVRQKKAVRSAQDQQS</sequence>
<dbReference type="Proteomes" id="UP000196694">
    <property type="component" value="Unassembled WGS sequence"/>
</dbReference>
<dbReference type="GO" id="GO:0003735">
    <property type="term" value="F:structural constituent of ribosome"/>
    <property type="evidence" value="ECO:0007669"/>
    <property type="project" value="InterPro"/>
</dbReference>
<dbReference type="NCBIfam" id="NF002258">
    <property type="entry name" value="PRK01192.1-1"/>
    <property type="match status" value="1"/>
</dbReference>
<evidence type="ECO:0000313" key="9">
    <source>
        <dbReference type="Proteomes" id="UP000196694"/>
    </source>
</evidence>
<reference evidence="7 9" key="2">
    <citation type="submission" date="2017-05" db="EMBL/GenBank/DDBJ databases">
        <title>The draft genome of the hyperthermophilic archaeon 'Pyrodictium delaneyi strain Hulk', an iron and nitrate reducer, reveals the capacity for sulfate reduction.</title>
        <authorList>
            <person name="Demey L.M."/>
            <person name="Miller C."/>
            <person name="Manzella M."/>
            <person name="Reguera G."/>
            <person name="Kashefi K."/>
        </authorList>
    </citation>
    <scope>NUCLEOTIDE SEQUENCE [LARGE SCALE GENOMIC DNA]</scope>
    <source>
        <strain evidence="7 9">Hulk</strain>
    </source>
</reference>
<comment type="similarity">
    <text evidence="1 5">Belongs to the eukaryotic ribosomal protein eL31 family.</text>
</comment>
<dbReference type="EMBL" id="CP013011">
    <property type="protein sequence ID" value="ALL00517.1"/>
    <property type="molecule type" value="Genomic_DNA"/>
</dbReference>
<gene>
    <name evidence="5" type="primary">rpl31e</name>
    <name evidence="7" type="ORF">Pdsh_08890</name>
    <name evidence="6" type="ORF">Pyrde_0467</name>
</gene>
<dbReference type="SMART" id="SM01380">
    <property type="entry name" value="Ribosomal_L31e"/>
    <property type="match status" value="1"/>
</dbReference>
<dbReference type="EMBL" id="NCQP01000007">
    <property type="protein sequence ID" value="OWJ53984.1"/>
    <property type="molecule type" value="Genomic_DNA"/>
</dbReference>
<dbReference type="GO" id="GO:0022625">
    <property type="term" value="C:cytosolic large ribosomal subunit"/>
    <property type="evidence" value="ECO:0007669"/>
    <property type="project" value="TreeGrafter"/>
</dbReference>
<dbReference type="CDD" id="cd00463">
    <property type="entry name" value="Ribosomal_L31e"/>
    <property type="match status" value="1"/>
</dbReference>
<keyword evidence="3 5" id="KW-0687">Ribonucleoprotein</keyword>
<dbReference type="Gene3D" id="3.10.440.10">
    <property type="match status" value="1"/>
</dbReference>